<dbReference type="FunFam" id="3.40.50.720:FF:000084">
    <property type="entry name" value="Short-chain dehydrogenase reductase"/>
    <property type="match status" value="1"/>
</dbReference>
<name>A0A369TZ55_PARVE</name>
<dbReference type="PRINTS" id="PR00081">
    <property type="entry name" value="GDHRDH"/>
</dbReference>
<dbReference type="Gene3D" id="3.40.50.720">
    <property type="entry name" value="NAD(P)-binding Rossmann-like Domain"/>
    <property type="match status" value="1"/>
</dbReference>
<dbReference type="NCBIfam" id="NF005559">
    <property type="entry name" value="PRK07231.1"/>
    <property type="match status" value="1"/>
</dbReference>
<reference evidence="2 3" key="1">
    <citation type="submission" date="2018-08" db="EMBL/GenBank/DDBJ databases">
        <title>Genomic Encyclopedia of Archaeal and Bacterial Type Strains, Phase II (KMG-II): from individual species to whole genera.</title>
        <authorList>
            <person name="Goeker M."/>
        </authorList>
    </citation>
    <scope>NUCLEOTIDE SEQUENCE [LARGE SCALE GENOMIC DNA]</scope>
    <source>
        <strain evidence="2 3">DSM 17099</strain>
    </source>
</reference>
<dbReference type="EMBL" id="QTUJ01000001">
    <property type="protein sequence ID" value="REF71994.1"/>
    <property type="molecule type" value="Genomic_DNA"/>
</dbReference>
<dbReference type="PANTHER" id="PTHR42760">
    <property type="entry name" value="SHORT-CHAIN DEHYDROGENASES/REDUCTASES FAMILY MEMBER"/>
    <property type="match status" value="1"/>
</dbReference>
<proteinExistence type="inferred from homology"/>
<evidence type="ECO:0000313" key="2">
    <source>
        <dbReference type="EMBL" id="REF71994.1"/>
    </source>
</evidence>
<comment type="caution">
    <text evidence="2">The sequence shown here is derived from an EMBL/GenBank/DDBJ whole genome shotgun (WGS) entry which is preliminary data.</text>
</comment>
<dbReference type="Pfam" id="PF13561">
    <property type="entry name" value="adh_short_C2"/>
    <property type="match status" value="1"/>
</dbReference>
<protein>
    <submittedName>
        <fullName evidence="2">3alpha(Or 20beta)-hydroxysteroid dehydrogenase</fullName>
    </submittedName>
</protein>
<gene>
    <name evidence="2" type="ORF">BDD41_0458</name>
</gene>
<dbReference type="PRINTS" id="PR00080">
    <property type="entry name" value="SDRFAMILY"/>
</dbReference>
<accession>A0A369TZ55</accession>
<dbReference type="CDD" id="cd05233">
    <property type="entry name" value="SDR_c"/>
    <property type="match status" value="1"/>
</dbReference>
<dbReference type="RefSeq" id="WP_114536659.1">
    <property type="nucleotide sequence ID" value="NZ_CP038196.1"/>
</dbReference>
<dbReference type="Proteomes" id="UP000256941">
    <property type="component" value="Unassembled WGS sequence"/>
</dbReference>
<evidence type="ECO:0000256" key="1">
    <source>
        <dbReference type="ARBA" id="ARBA00006484"/>
    </source>
</evidence>
<dbReference type="InterPro" id="IPR002347">
    <property type="entry name" value="SDR_fam"/>
</dbReference>
<comment type="similarity">
    <text evidence="1">Belongs to the short-chain dehydrogenases/reductases (SDR) family.</text>
</comment>
<dbReference type="InterPro" id="IPR036291">
    <property type="entry name" value="NAD(P)-bd_dom_sf"/>
</dbReference>
<evidence type="ECO:0000313" key="3">
    <source>
        <dbReference type="Proteomes" id="UP000256941"/>
    </source>
</evidence>
<sequence length="257" mass="26999">MKRLQDKVAIVTGAGSGTGMGAVIARVFAEEGATVVVTANANRQENMDRLVAEITAKGQRASAAVLDVTRQDQWAAVVADTIDRHGRIDILINNAGTPGPRDGSWDKATAEDFHHVIDVNLNSQFYGIKAVAPQMERQGGGAIVNISSAAGIIVFPDVPPGYSASKGASRHLTKAAAVDFARRGIRVNGIYPGLIDTPMATHFTEDPEMLEGLLRGIPIGRVGTSEEIARAALFLASDEASYVIGAELVVDGGLTII</sequence>
<organism evidence="2 3">
    <name type="scientific">Paracoccus versutus</name>
    <name type="common">Thiobacillus versutus</name>
    <dbReference type="NCBI Taxonomy" id="34007"/>
    <lineage>
        <taxon>Bacteria</taxon>
        <taxon>Pseudomonadati</taxon>
        <taxon>Pseudomonadota</taxon>
        <taxon>Alphaproteobacteria</taxon>
        <taxon>Rhodobacterales</taxon>
        <taxon>Paracoccaceae</taxon>
        <taxon>Paracoccus</taxon>
    </lineage>
</organism>
<accession>A0A3D9XNK9</accession>
<dbReference type="SUPFAM" id="SSF51735">
    <property type="entry name" value="NAD(P)-binding Rossmann-fold domains"/>
    <property type="match status" value="1"/>
</dbReference>
<dbReference type="GO" id="GO:0016616">
    <property type="term" value="F:oxidoreductase activity, acting on the CH-OH group of donors, NAD or NADP as acceptor"/>
    <property type="evidence" value="ECO:0007669"/>
    <property type="project" value="TreeGrafter"/>
</dbReference>
<dbReference type="AlphaFoldDB" id="A0A369TZ55"/>